<keyword evidence="4 9" id="KW-0496">Mitochondrion</keyword>
<dbReference type="InterPro" id="IPR040055">
    <property type="entry name" value="Ribosomal_uS10m"/>
</dbReference>
<protein>
    <recommendedName>
        <fullName evidence="6">Small ribosomal subunit protein uS10m</fullName>
    </recommendedName>
    <alternativeName>
        <fullName evidence="7">28S ribosomal protein S10, mitochondrial</fullName>
    </alternativeName>
</protein>
<evidence type="ECO:0000256" key="4">
    <source>
        <dbReference type="ARBA" id="ARBA00023128"/>
    </source>
</evidence>
<evidence type="ECO:0000256" key="1">
    <source>
        <dbReference type="ARBA" id="ARBA00004173"/>
    </source>
</evidence>
<sequence length="95" mass="11351">MKKIIVKSNNKNLLECYVRYLKTVIKIKEISIVWLPKTIKKITLLKSPHVYKKTKAQYQKVTFKCLIEIKKDIFYSKLIFILRNIPKSIAFKIYS</sequence>
<proteinExistence type="inferred from homology"/>
<evidence type="ECO:0000256" key="3">
    <source>
        <dbReference type="ARBA" id="ARBA00022980"/>
    </source>
</evidence>
<evidence type="ECO:0000256" key="5">
    <source>
        <dbReference type="ARBA" id="ARBA00023274"/>
    </source>
</evidence>
<dbReference type="InterPro" id="IPR036838">
    <property type="entry name" value="Ribosomal_uS10_dom_sf"/>
</dbReference>
<dbReference type="Pfam" id="PF00338">
    <property type="entry name" value="Ribosomal_S10"/>
    <property type="match status" value="1"/>
</dbReference>
<dbReference type="SUPFAM" id="SSF54999">
    <property type="entry name" value="Ribosomal protein S10"/>
    <property type="match status" value="1"/>
</dbReference>
<dbReference type="InterPro" id="IPR027486">
    <property type="entry name" value="Ribosomal_uS10_dom"/>
</dbReference>
<dbReference type="AlphaFoldDB" id="Q9G907"/>
<organism evidence="9">
    <name type="scientific">Ochromonas danica</name>
    <name type="common">Golden alga</name>
    <name type="synonym">Chlorochromonas danica</name>
    <dbReference type="NCBI Taxonomy" id="2986"/>
    <lineage>
        <taxon>Eukaryota</taxon>
        <taxon>Sar</taxon>
        <taxon>Stramenopiles</taxon>
        <taxon>Ochrophyta</taxon>
        <taxon>Chrysophyceae</taxon>
        <taxon>Chromulinales</taxon>
        <taxon>Chromulinaceae</taxon>
        <taxon>Ochromonas</taxon>
    </lineage>
</organism>
<keyword evidence="3 9" id="KW-0689">Ribosomal protein</keyword>
<dbReference type="Gene3D" id="3.30.70.600">
    <property type="entry name" value="Ribosomal protein S10 domain"/>
    <property type="match status" value="1"/>
</dbReference>
<feature type="domain" description="Small ribosomal subunit protein uS10" evidence="8">
    <location>
        <begin position="3"/>
        <end position="94"/>
    </location>
</feature>
<dbReference type="EMBL" id="AF287134">
    <property type="protein sequence ID" value="AAG18398.1"/>
    <property type="molecule type" value="Genomic_DNA"/>
</dbReference>
<keyword evidence="5" id="KW-0687">Ribonucleoprotein</keyword>
<dbReference type="PANTHER" id="PTHR13334:SF4">
    <property type="entry name" value="SMALL RIBOSOMAL SUBUNIT PROTEIN US10M"/>
    <property type="match status" value="1"/>
</dbReference>
<dbReference type="GO" id="GO:0005763">
    <property type="term" value="C:mitochondrial small ribosomal subunit"/>
    <property type="evidence" value="ECO:0007669"/>
    <property type="project" value="InterPro"/>
</dbReference>
<name>Q9G907_OCHDN</name>
<dbReference type="PANTHER" id="PTHR13334">
    <property type="entry name" value="MITOCHONDRIAL 28S RIBOSOMAL PROTEIN S10"/>
    <property type="match status" value="1"/>
</dbReference>
<comment type="subcellular location">
    <subcellularLocation>
        <location evidence="1">Mitochondrion</location>
    </subcellularLocation>
</comment>
<evidence type="ECO:0000256" key="7">
    <source>
        <dbReference type="ARBA" id="ARBA00035544"/>
    </source>
</evidence>
<accession>Q9G907</accession>
<evidence type="ECO:0000256" key="2">
    <source>
        <dbReference type="ARBA" id="ARBA00007102"/>
    </source>
</evidence>
<comment type="similarity">
    <text evidence="2">Belongs to the universal ribosomal protein uS10 family.</text>
</comment>
<reference evidence="9" key="1">
    <citation type="submission" date="2000-07" db="EMBL/GenBank/DDBJ databases">
        <title>Phylogenetic relationships of stramenopile algae, based on complete mitochondrial genome sequences.</title>
        <authorList>
            <person name="Burger G."/>
            <person name="Lang B.F."/>
            <person name="Gray W.M.M.W."/>
        </authorList>
    </citation>
    <scope>NUCLEOTIDE SEQUENCE</scope>
</reference>
<evidence type="ECO:0000259" key="8">
    <source>
        <dbReference type="SMART" id="SM01403"/>
    </source>
</evidence>
<geneLocation type="mitochondrion" evidence="9"/>
<gene>
    <name evidence="9" type="primary">rps10</name>
</gene>
<dbReference type="RefSeq" id="NP_066432.1">
    <property type="nucleotide sequence ID" value="NC_002571.1"/>
</dbReference>
<dbReference type="SMART" id="SM01403">
    <property type="entry name" value="Ribosomal_S10"/>
    <property type="match status" value="1"/>
</dbReference>
<dbReference type="GeneID" id="800350"/>
<evidence type="ECO:0000256" key="6">
    <source>
        <dbReference type="ARBA" id="ARBA00035261"/>
    </source>
</evidence>
<evidence type="ECO:0000313" key="9">
    <source>
        <dbReference type="EMBL" id="AAG18398.1"/>
    </source>
</evidence>